<sequence>MARHRGPVLVDTNVILEAFRAGAWGALAGGYRVETVEDCVTETQTGFQRRRPERQIDAAVLRASLAAVHPVSDAELAVVAVQAPDIPLDVGERSLWAHALTRSDRWVLCGPDKASLRFGVRLGFRERLVALETLLDAAGFRPKIALPPAYTAKWLSQTLGALVVSEGSKRP</sequence>
<dbReference type="EMBL" id="VDUZ01000046">
    <property type="protein sequence ID" value="TXL71233.1"/>
    <property type="molecule type" value="Genomic_DNA"/>
</dbReference>
<evidence type="ECO:0008006" key="3">
    <source>
        <dbReference type="Google" id="ProtNLM"/>
    </source>
</evidence>
<proteinExistence type="predicted"/>
<dbReference type="RefSeq" id="WP_147850855.1">
    <property type="nucleotide sequence ID" value="NZ_VDUZ01000046.1"/>
</dbReference>
<protein>
    <recommendedName>
        <fullName evidence="3">PIN domain-containing protein</fullName>
    </recommendedName>
</protein>
<keyword evidence="2" id="KW-1185">Reference proteome</keyword>
<evidence type="ECO:0000313" key="2">
    <source>
        <dbReference type="Proteomes" id="UP000321638"/>
    </source>
</evidence>
<reference evidence="1 2" key="1">
    <citation type="submission" date="2019-06" db="EMBL/GenBank/DDBJ databases">
        <title>New taxonomy in bacterial strain CC-CFT640, isolated from vineyard.</title>
        <authorList>
            <person name="Lin S.-Y."/>
            <person name="Tsai C.-F."/>
            <person name="Young C.-C."/>
        </authorList>
    </citation>
    <scope>NUCLEOTIDE SEQUENCE [LARGE SCALE GENOMIC DNA]</scope>
    <source>
        <strain evidence="1 2">CC-CFT640</strain>
    </source>
</reference>
<gene>
    <name evidence="1" type="ORF">FHP25_30875</name>
</gene>
<dbReference type="OrthoDB" id="7836766at2"/>
<evidence type="ECO:0000313" key="1">
    <source>
        <dbReference type="EMBL" id="TXL71233.1"/>
    </source>
</evidence>
<name>A0A5C8PDM6_9HYPH</name>
<dbReference type="Proteomes" id="UP000321638">
    <property type="component" value="Unassembled WGS sequence"/>
</dbReference>
<dbReference type="AlphaFoldDB" id="A0A5C8PDM6"/>
<comment type="caution">
    <text evidence="1">The sequence shown here is derived from an EMBL/GenBank/DDBJ whole genome shotgun (WGS) entry which is preliminary data.</text>
</comment>
<organism evidence="1 2">
    <name type="scientific">Vineibacter terrae</name>
    <dbReference type="NCBI Taxonomy" id="2586908"/>
    <lineage>
        <taxon>Bacteria</taxon>
        <taxon>Pseudomonadati</taxon>
        <taxon>Pseudomonadota</taxon>
        <taxon>Alphaproteobacteria</taxon>
        <taxon>Hyphomicrobiales</taxon>
        <taxon>Vineibacter</taxon>
    </lineage>
</organism>
<accession>A0A5C8PDM6</accession>